<dbReference type="Pfam" id="PF13487">
    <property type="entry name" value="HD_5"/>
    <property type="match status" value="1"/>
</dbReference>
<dbReference type="AlphaFoldDB" id="A0A1D8JCC3"/>
<dbReference type="EMBL" id="CP017560">
    <property type="protein sequence ID" value="AOV06349.1"/>
    <property type="molecule type" value="Genomic_DNA"/>
</dbReference>
<dbReference type="SUPFAM" id="SSF109604">
    <property type="entry name" value="HD-domain/PDEase-like"/>
    <property type="match status" value="1"/>
</dbReference>
<reference evidence="2 3" key="1">
    <citation type="submission" date="2016-09" db="EMBL/GenBank/DDBJ databases">
        <title>Complete genome sequence of the Lysinibacillus sphaericus LMG 22257, a specie of Bacillus with ureolytic activity that can effectively biodeposit calcium carbonate.</title>
        <authorList>
            <person name="Yan W."/>
        </authorList>
    </citation>
    <scope>NUCLEOTIDE SEQUENCE [LARGE SCALE GENOMIC DNA]</scope>
    <source>
        <strain evidence="2 3">LMG 22257</strain>
    </source>
</reference>
<dbReference type="InterPro" id="IPR037522">
    <property type="entry name" value="HD_GYP_dom"/>
</dbReference>
<dbReference type="PANTHER" id="PTHR43155">
    <property type="entry name" value="CYCLIC DI-GMP PHOSPHODIESTERASE PA4108-RELATED"/>
    <property type="match status" value="1"/>
</dbReference>
<protein>
    <recommendedName>
        <fullName evidence="1">HD-GYP domain-containing protein</fullName>
    </recommendedName>
</protein>
<evidence type="ECO:0000313" key="2">
    <source>
        <dbReference type="EMBL" id="AOV06349.1"/>
    </source>
</evidence>
<dbReference type="RefSeq" id="WP_075526448.1">
    <property type="nucleotide sequence ID" value="NZ_CP017560.1"/>
</dbReference>
<dbReference type="SMART" id="SM00471">
    <property type="entry name" value="HDc"/>
    <property type="match status" value="1"/>
</dbReference>
<dbReference type="Proteomes" id="UP000185746">
    <property type="component" value="Chromosome"/>
</dbReference>
<sequence length="364" mass="41454">MGNSFVELHNLRPGLTISEDIYVNTHFPIVKKDTDLTNEHIQVLQMFNVKKVKVKETNQIVPVQDEVEDIRQEELNAQDHHSNTTPFQTSYLETVNKFKKEYVKWRVGIKPDIASVRSFIVPLLKQYDSSETNLTFLSNVSNTKDYLYHHSIAVGLIAFSIGRKLDFSLGESIQLGLAGTLIDSGMAKIESSIIEKNAVLSEMEYSEVKKHPIYSYQMVKDSPLLRTEMKLAILQHHERLDGSGYPRGDKQNNVLLHSQILALADVYHAMTSARIYRSKESPFKVLEIIREEEFGKFDINVIDTLYHVIGKLSLGTEVKLSNGIKGVVIFIYQDAPFRPIVKLNEDGSTIDLTKQRDITIDMII</sequence>
<evidence type="ECO:0000313" key="3">
    <source>
        <dbReference type="Proteomes" id="UP000185746"/>
    </source>
</evidence>
<accession>A0A1D8JCC3</accession>
<name>A0A1D8JCC3_9BACL</name>
<dbReference type="PROSITE" id="PS51832">
    <property type="entry name" value="HD_GYP"/>
    <property type="match status" value="1"/>
</dbReference>
<keyword evidence="3" id="KW-1185">Reference proteome</keyword>
<dbReference type="PANTHER" id="PTHR43155:SF2">
    <property type="entry name" value="CYCLIC DI-GMP PHOSPHODIESTERASE PA4108"/>
    <property type="match status" value="1"/>
</dbReference>
<dbReference type="Gene3D" id="1.10.3210.10">
    <property type="entry name" value="Hypothetical protein af1432"/>
    <property type="match status" value="1"/>
</dbReference>
<proteinExistence type="predicted"/>
<dbReference type="CDD" id="cd00077">
    <property type="entry name" value="HDc"/>
    <property type="match status" value="1"/>
</dbReference>
<dbReference type="InterPro" id="IPR003607">
    <property type="entry name" value="HD/PDEase_dom"/>
</dbReference>
<dbReference type="KEGG" id="surl:BI350_01125"/>
<organism evidence="2 3">
    <name type="scientific">Sporosarcina ureilytica</name>
    <dbReference type="NCBI Taxonomy" id="298596"/>
    <lineage>
        <taxon>Bacteria</taxon>
        <taxon>Bacillati</taxon>
        <taxon>Bacillota</taxon>
        <taxon>Bacilli</taxon>
        <taxon>Bacillales</taxon>
        <taxon>Caryophanaceae</taxon>
        <taxon>Sporosarcina</taxon>
    </lineage>
</organism>
<feature type="domain" description="HD-GYP" evidence="1">
    <location>
        <begin position="125"/>
        <end position="321"/>
    </location>
</feature>
<gene>
    <name evidence="2" type="ORF">BI350_01125</name>
</gene>
<evidence type="ECO:0000259" key="1">
    <source>
        <dbReference type="PROSITE" id="PS51832"/>
    </source>
</evidence>